<dbReference type="Pfam" id="PF10544">
    <property type="entry name" value="T5orf172"/>
    <property type="match status" value="1"/>
</dbReference>
<gene>
    <name evidence="3" type="ORF">BJX63DRAFT_430906</name>
</gene>
<evidence type="ECO:0000313" key="3">
    <source>
        <dbReference type="EMBL" id="KAL2815390.1"/>
    </source>
</evidence>
<protein>
    <submittedName>
        <fullName evidence="3">T5orf172 domain-containing protein</fullName>
    </submittedName>
</protein>
<feature type="compositionally biased region" description="Polar residues" evidence="1">
    <location>
        <begin position="69"/>
        <end position="88"/>
    </location>
</feature>
<accession>A0ABR4HIU2</accession>
<reference evidence="3 4" key="1">
    <citation type="submission" date="2024-07" db="EMBL/GenBank/DDBJ databases">
        <title>Section-level genome sequencing and comparative genomics of Aspergillus sections Usti and Cavernicolus.</title>
        <authorList>
            <consortium name="Lawrence Berkeley National Laboratory"/>
            <person name="Nybo J.L."/>
            <person name="Vesth T.C."/>
            <person name="Theobald S."/>
            <person name="Frisvad J.C."/>
            <person name="Larsen T.O."/>
            <person name="Kjaerboelling I."/>
            <person name="Rothschild-Mancinelli K."/>
            <person name="Lyhne E.K."/>
            <person name="Kogle M.E."/>
            <person name="Barry K."/>
            <person name="Clum A."/>
            <person name="Na H."/>
            <person name="Ledsgaard L."/>
            <person name="Lin J."/>
            <person name="Lipzen A."/>
            <person name="Kuo A."/>
            <person name="Riley R."/>
            <person name="Mondo S."/>
            <person name="Labutti K."/>
            <person name="Haridas S."/>
            <person name="Pangalinan J."/>
            <person name="Salamov A.A."/>
            <person name="Simmons B.A."/>
            <person name="Magnuson J.K."/>
            <person name="Chen J."/>
            <person name="Drula E."/>
            <person name="Henrissat B."/>
            <person name="Wiebenga A."/>
            <person name="Lubbers R.J."/>
            <person name="Gomes A.C."/>
            <person name="Makela M.R."/>
            <person name="Stajich J."/>
            <person name="Grigoriev I.V."/>
            <person name="Mortensen U.H."/>
            <person name="De Vries R.P."/>
            <person name="Baker S.E."/>
            <person name="Andersen M.R."/>
        </authorList>
    </citation>
    <scope>NUCLEOTIDE SEQUENCE [LARGE SCALE GENOMIC DNA]</scope>
    <source>
        <strain evidence="3 4">CBS 588.65</strain>
    </source>
</reference>
<feature type="region of interest" description="Disordered" evidence="1">
    <location>
        <begin position="591"/>
        <end position="637"/>
    </location>
</feature>
<feature type="compositionally biased region" description="Polar residues" evidence="1">
    <location>
        <begin position="33"/>
        <end position="42"/>
    </location>
</feature>
<feature type="region of interest" description="Disordered" evidence="1">
    <location>
        <begin position="195"/>
        <end position="215"/>
    </location>
</feature>
<dbReference type="SMART" id="SM00974">
    <property type="entry name" value="T5orf172"/>
    <property type="match status" value="1"/>
</dbReference>
<dbReference type="EMBL" id="JBFXLT010000028">
    <property type="protein sequence ID" value="KAL2815390.1"/>
    <property type="molecule type" value="Genomic_DNA"/>
</dbReference>
<sequence length="637" mass="71045">MAKRTDSVPDQDIPQILDQPSTPVRFIEDLPTSEENTPLSSPTDERDSVFSPNASVFTDITDDYGWDSPSKQQRIQVTPRSPSPSSLATEDGGNFLTQFGVLDAASGYVSRENISDILDTPAELSTTGPCAPSETTDATNAVVIKNDRNDDSPGLMRIWDQCLVSGRHGSIDAHDENQSRRISFSLEINMNFSNRRQSLRGLPRPRNNTHPESGELPRHIESQLMTPRNSFSNFGPTIEVTVPDSPADKTPYIKSVKSQCGQVMISLARILPMSTQQFLVQDQKHCVAIKKGTNTRCGSRRNLNAQAITDALNTLTISNIAGIGPVLQNLITLTLCGSHQTEAKKSLAAWFGDEPRNQISDHLAEIGEWINALKRSASGRERPLGTPNTRSTDSPAEGIQPVSSSDPPGLTISASSNVPSASLIQNFEPYLPKCHKGKSVHQRLREVLSAPLTDLEIKKSGLIYIFWYQGNFGHLKIGYTEDLDQRLRAWEKCGKPLDVHFPVDGDDKRPVQHVYRVEKLIHAELKDFRLAEKCPGCNKTHNEWFRVSKDVAVNIVRKWMQWMREQPYVSRTMDDGETEWRLDNEERVGKISELCTPSTAPENPPTPSKKPHHPNSRLRLSTPKYSQRKRRAASASF</sequence>
<dbReference type="InterPro" id="IPR018306">
    <property type="entry name" value="Phage_T5_Orf172_DNA-bd"/>
</dbReference>
<evidence type="ECO:0000313" key="4">
    <source>
        <dbReference type="Proteomes" id="UP001610334"/>
    </source>
</evidence>
<proteinExistence type="predicted"/>
<evidence type="ECO:0000259" key="2">
    <source>
        <dbReference type="SMART" id="SM00974"/>
    </source>
</evidence>
<name>A0ABR4HIU2_9EURO</name>
<dbReference type="PANTHER" id="PTHR28094">
    <property type="entry name" value="MEIOTICALLY UP-REGULATED GENE 113 PROTEIN"/>
    <property type="match status" value="1"/>
</dbReference>
<feature type="compositionally biased region" description="Basic residues" evidence="1">
    <location>
        <begin position="626"/>
        <end position="637"/>
    </location>
</feature>
<feature type="compositionally biased region" description="Polar residues" evidence="1">
    <location>
        <begin position="401"/>
        <end position="411"/>
    </location>
</feature>
<feature type="domain" description="Bacteriophage T5 Orf172 DNA-binding" evidence="2">
    <location>
        <begin position="469"/>
        <end position="559"/>
    </location>
</feature>
<dbReference type="PANTHER" id="PTHR28094:SF1">
    <property type="entry name" value="MEIOTICALLY UP-REGULATED GENE 113 PROTEIN"/>
    <property type="match status" value="1"/>
</dbReference>
<keyword evidence="4" id="KW-1185">Reference proteome</keyword>
<feature type="region of interest" description="Disordered" evidence="1">
    <location>
        <begin position="1"/>
        <end position="92"/>
    </location>
</feature>
<organism evidence="3 4">
    <name type="scientific">Aspergillus granulosus</name>
    <dbReference type="NCBI Taxonomy" id="176169"/>
    <lineage>
        <taxon>Eukaryota</taxon>
        <taxon>Fungi</taxon>
        <taxon>Dikarya</taxon>
        <taxon>Ascomycota</taxon>
        <taxon>Pezizomycotina</taxon>
        <taxon>Eurotiomycetes</taxon>
        <taxon>Eurotiomycetidae</taxon>
        <taxon>Eurotiales</taxon>
        <taxon>Aspergillaceae</taxon>
        <taxon>Aspergillus</taxon>
        <taxon>Aspergillus subgen. Nidulantes</taxon>
    </lineage>
</organism>
<dbReference type="InterPro" id="IPR053006">
    <property type="entry name" value="Meiosis_regulatory"/>
</dbReference>
<comment type="caution">
    <text evidence="3">The sequence shown here is derived from an EMBL/GenBank/DDBJ whole genome shotgun (WGS) entry which is preliminary data.</text>
</comment>
<dbReference type="Proteomes" id="UP001610334">
    <property type="component" value="Unassembled WGS sequence"/>
</dbReference>
<feature type="region of interest" description="Disordered" evidence="1">
    <location>
        <begin position="377"/>
        <end position="411"/>
    </location>
</feature>
<evidence type="ECO:0000256" key="1">
    <source>
        <dbReference type="SAM" id="MobiDB-lite"/>
    </source>
</evidence>